<feature type="region of interest" description="Disordered" evidence="3">
    <location>
        <begin position="1110"/>
        <end position="1132"/>
    </location>
</feature>
<dbReference type="Proteomes" id="UP000612055">
    <property type="component" value="Unassembled WGS sequence"/>
</dbReference>
<feature type="compositionally biased region" description="Low complexity" evidence="3">
    <location>
        <begin position="695"/>
        <end position="706"/>
    </location>
</feature>
<feature type="region of interest" description="Disordered" evidence="3">
    <location>
        <begin position="2443"/>
        <end position="2465"/>
    </location>
</feature>
<dbReference type="PANTHER" id="PTHR13037:SF24">
    <property type="entry name" value="POLYCOMB PROTEIN PCL-RELATED"/>
    <property type="match status" value="1"/>
</dbReference>
<feature type="coiled-coil region" evidence="2">
    <location>
        <begin position="922"/>
        <end position="955"/>
    </location>
</feature>
<comment type="caution">
    <text evidence="4">The sequence shown here is derived from an EMBL/GenBank/DDBJ whole genome shotgun (WGS) entry which is preliminary data.</text>
</comment>
<feature type="compositionally biased region" description="Acidic residues" evidence="3">
    <location>
        <begin position="3165"/>
        <end position="3176"/>
    </location>
</feature>
<feature type="compositionally biased region" description="Low complexity" evidence="3">
    <location>
        <begin position="1577"/>
        <end position="1594"/>
    </location>
</feature>
<feature type="region of interest" description="Disordered" evidence="3">
    <location>
        <begin position="1555"/>
        <end position="1601"/>
    </location>
</feature>
<feature type="region of interest" description="Disordered" evidence="3">
    <location>
        <begin position="2281"/>
        <end position="2303"/>
    </location>
</feature>
<feature type="region of interest" description="Disordered" evidence="3">
    <location>
        <begin position="286"/>
        <end position="313"/>
    </location>
</feature>
<keyword evidence="1" id="KW-0945">Host-virus interaction</keyword>
<feature type="compositionally biased region" description="Gly residues" evidence="3">
    <location>
        <begin position="2282"/>
        <end position="2293"/>
    </location>
</feature>
<feature type="region of interest" description="Disordered" evidence="3">
    <location>
        <begin position="1695"/>
        <end position="1728"/>
    </location>
</feature>
<evidence type="ECO:0000256" key="1">
    <source>
        <dbReference type="ARBA" id="ARBA00022581"/>
    </source>
</evidence>
<evidence type="ECO:0000256" key="2">
    <source>
        <dbReference type="SAM" id="Coils"/>
    </source>
</evidence>
<accession>A0A835Y7X3</accession>
<feature type="region of interest" description="Disordered" evidence="3">
    <location>
        <begin position="3585"/>
        <end position="3608"/>
    </location>
</feature>
<feature type="region of interest" description="Disordered" evidence="3">
    <location>
        <begin position="677"/>
        <end position="749"/>
    </location>
</feature>
<feature type="region of interest" description="Disordered" evidence="3">
    <location>
        <begin position="497"/>
        <end position="532"/>
    </location>
</feature>
<feature type="region of interest" description="Disordered" evidence="3">
    <location>
        <begin position="1810"/>
        <end position="1857"/>
    </location>
</feature>
<organism evidence="4 5">
    <name type="scientific">Edaphochlamys debaryana</name>
    <dbReference type="NCBI Taxonomy" id="47281"/>
    <lineage>
        <taxon>Eukaryota</taxon>
        <taxon>Viridiplantae</taxon>
        <taxon>Chlorophyta</taxon>
        <taxon>core chlorophytes</taxon>
        <taxon>Chlorophyceae</taxon>
        <taxon>CS clade</taxon>
        <taxon>Chlamydomonadales</taxon>
        <taxon>Chlamydomonadales incertae sedis</taxon>
        <taxon>Edaphochlamys</taxon>
    </lineage>
</organism>
<feature type="region of interest" description="Disordered" evidence="3">
    <location>
        <begin position="3945"/>
        <end position="3986"/>
    </location>
</feature>
<dbReference type="EMBL" id="JAEHOE010000017">
    <property type="protein sequence ID" value="KAG2496754.1"/>
    <property type="molecule type" value="Genomic_DNA"/>
</dbReference>
<feature type="region of interest" description="Disordered" evidence="3">
    <location>
        <begin position="3162"/>
        <end position="3185"/>
    </location>
</feature>
<feature type="compositionally biased region" description="Low complexity" evidence="3">
    <location>
        <begin position="2455"/>
        <end position="2465"/>
    </location>
</feature>
<keyword evidence="5" id="KW-1185">Reference proteome</keyword>
<proteinExistence type="predicted"/>
<feature type="compositionally biased region" description="Basic and acidic residues" evidence="3">
    <location>
        <begin position="1828"/>
        <end position="1840"/>
    </location>
</feature>
<feature type="region of interest" description="Disordered" evidence="3">
    <location>
        <begin position="3368"/>
        <end position="3396"/>
    </location>
</feature>
<feature type="compositionally biased region" description="Basic and acidic residues" evidence="3">
    <location>
        <begin position="3837"/>
        <end position="3847"/>
    </location>
</feature>
<feature type="compositionally biased region" description="Low complexity" evidence="3">
    <location>
        <begin position="2141"/>
        <end position="2151"/>
    </location>
</feature>
<feature type="compositionally biased region" description="Gly residues" evidence="3">
    <location>
        <begin position="513"/>
        <end position="523"/>
    </location>
</feature>
<feature type="region of interest" description="Disordered" evidence="3">
    <location>
        <begin position="2982"/>
        <end position="3006"/>
    </location>
</feature>
<name>A0A835Y7X3_9CHLO</name>
<feature type="region of interest" description="Disordered" evidence="3">
    <location>
        <begin position="2141"/>
        <end position="2167"/>
    </location>
</feature>
<feature type="compositionally biased region" description="Gly residues" evidence="3">
    <location>
        <begin position="3593"/>
        <end position="3606"/>
    </location>
</feature>
<dbReference type="OrthoDB" id="10592179at2759"/>
<feature type="region of interest" description="Disordered" evidence="3">
    <location>
        <begin position="2184"/>
        <end position="2222"/>
    </location>
</feature>
<protein>
    <submittedName>
        <fullName evidence="4">Uncharacterized protein</fullName>
    </submittedName>
</protein>
<feature type="compositionally biased region" description="Low complexity" evidence="3">
    <location>
        <begin position="226"/>
        <end position="238"/>
    </location>
</feature>
<gene>
    <name evidence="4" type="ORF">HYH03_005163</name>
</gene>
<feature type="compositionally biased region" description="Low complexity" evidence="3">
    <location>
        <begin position="2188"/>
        <end position="2206"/>
    </location>
</feature>
<feature type="coiled-coil region" evidence="2">
    <location>
        <begin position="1746"/>
        <end position="1773"/>
    </location>
</feature>
<feature type="compositionally biased region" description="Gly residues" evidence="3">
    <location>
        <begin position="163"/>
        <end position="173"/>
    </location>
</feature>
<feature type="compositionally biased region" description="Gly residues" evidence="3">
    <location>
        <begin position="3850"/>
        <end position="3860"/>
    </location>
</feature>
<feature type="region of interest" description="Disordered" evidence="3">
    <location>
        <begin position="2016"/>
        <end position="2041"/>
    </location>
</feature>
<feature type="region of interest" description="Disordered" evidence="3">
    <location>
        <begin position="87"/>
        <end position="261"/>
    </location>
</feature>
<sequence>MQAAARLRRVRLLLNAIDSLLQDGASFTTCPGGSLHHPSAPAAEQWASQLRGLHNSLSRPLAHSLVPAPPAGAASFPAPHKPGVAAAALNDSGGGPTRCLSSSAGPKAPVANDAAGPGSAAPAGEGPGPASGPATAAQPTAHEPQGRAAQPLQGSTSAPAGAPPGGAAHGGGASTASREPGTRGGRAGGRSDAGPQPPAAKPIGAVQSARPEPAGGGTRQGRLPEAARAQGRPQQAARVTEAGGRSSPSRGKQSPREPTVEEIRKRLSKELGVASTLDELETCLRSIPRAPGPSEPAPAAGAERGSVREAGGHPARAHIWNPALAKMFIHAVDKSHIPPAARLELLREAQACWLAQAEAELAEAALAEAKAAAPAEAAGALAASKAPPDVAAGTAARLAAARASALAPADGGVALQEAGPGVAVAEGGPGPGAGAQMPPPLELWRPPLPTIAPRGQDATTLLTLFRSVAGGTAEAAAKQQPAPEPFPEGAGALAWGEGARGEEERGSAPGEAGVVGPGWGQHGQGDAPAAEAAPSLPSRELVLALAVPHLLRFTRVMDSAPPPQQVMPYAVAALAAELARVDAAPLPAGAAQLLAGSGAATSGTGAGVSADSGAGSLQSRLGDPGVLGAAWAGVLSAVRAARLSADRGWAPDAGSFMAMVGLRTELQVALARAQLRYPGRKPGPRGPASAGGQGPAPRAAVAPAGAEQPRPSRDMDASGAAGPDAGAGGAGVEGQLAAGEGGSQFQPAAWDPELSLGSELENGLKHLGAVTAVRPDGRDQDLSYLATALAEAARSVEAAEEQALAQARGWVQVQGQGQQRGRELQGGGGGGGAGVQEDAGLWGRRELLAANIRGIARSWLSALVASEAKQLRRQDEAVLACAKGLEAERNRVNELAAGLKRGMQEGAASAAALKKAAVGQGSERLEEEVARRRAANQAAAERAAAEEAATNAQLADLALAALRLQKPAHRTVEDAMVMERTAHALQDALGRRLARLWLLATPSSAPTGGSRGGQCAMPSDFQEGAVEDIASPEEASTPGRPVSTRQVLDILLHPRNPRPPAALRAVALRCLGSNDYELASTAWSHVQPSQYDLLLRRLLAMPASDGWWAPPPPLNPDKPHHQPTDPASGPAAAMAIVEAQAERERALASAFRRHDYQSDAAAAPRDLPPLDVPNRSELGKVMASLARATRDCEEGMRLGASGGPPPIGLDTAWGLFHATAHLLRNAPSPALPGPTPANAAMKRRASGEIQWSPEAAQKLLNASAMLLVRYGAVQTLPYAHAVATQYASLGGVAADPLVLEAMATAARDAAAAALAALPAPGPCPPPPPPPPPLPSAIEPHLKQDVPIAFRAVDRVARKIQRQLDLARDAVEPARTAVTSMLQRLAEAEASRADAEPGIRRLLAAPPSDVLRAAPPLHQHYVMVNGVMPPPALLRLLPGSAPTSEAAFVAATEKLDVLLRGAQGVSDLADARRKAQGVELAAAVAAAEAERREAHLDHLAWLRERLRLAAVAAEAPPAAVAAEAPPAAAAVGPGTRMARRDALDALVRQAGPLHAALLPPLPGAPPLPPPPPPPPPADTAAAKAAAARAQSRAAFAPPPPLPSIPAEEVEALLTPEVSAPTPSARLVALYRALKEEHNRIAHARGSALERNKQLQDDARFAQHEYDTVMTHLQNARQITSQARERARRLASQASAYEAGLGPPVGSQGDARPDGVVGEKKKKNRSARDTPEVVAAAVAVVQVRLQSLARVEAELAVTQQQVEAAEAALAASNLEVEWRRDEGFAVTAARSAVLATLAALDPPAATTLKVELTSENAPELAPGRPAEAQVEAKAEAEGDVGSRGKGSMGGQDKRRRKAEAAAAAAAEAAADVEAGAEGGAWAQARLALRGAGAGGAGAPSAAVATSATEAGMTTASGVGFVAYPAALLRHLTPHDWRRPGPGPGPRVALEAQPGPASHSSMQSAAPPVPAERVAAHVATRLAGVAEVLAEQWYVGEGSDPSALLGRLVMRIDQIQPRTEAHAQPGPGDLAPSTPAGGGAGGRVDDTAAAAAVDGGSGGGGGLEAANLRLMCATAWLSSVPGAASRLRARAEAAEAAAEASAGWGGAAGAAVEVAAAVGAMEAEATARARQLVTLAAQRLEAAAAVEQPSQPSYQPSPQPPPQLPQPSTGWAAPVAARAYDAEALADEQPRAGGPAAGPTQAPGASTAALKPNLPSEAAGDAVPVPGLKSDGGNCGGAGGGLLSLRSAYALTEACWNVGMLPPVVGQALAADVRAAITAAASPLDGGGGGGGGAEGVGAASAGPRQTEQGRSLLYRRMVRSLLASRVRGDSYSSHDLAVQMGAAGGTAHAGHKGLDVVPFEGRMLMALQMLDLGVIGSRDAVDLLQDHMALILSRIQDPDTMSRIVRLLSTPPSTSSTSMSTSAKLTGAIPTCAVGALPPGSGPAGAASWGELSSATPPEGALPAAPKAPAVPLPLPLPRAGAGLAAARGTGGSQPAAAAAAARVAVLCEALPKLAENPATPLEVLRTACAVVHTAGVSLPPRALLALTARLRDELTHPPGAAASGGPARPHASSPAPGAAASATASASAGAARAAASGAAAAPLLAMSAASAAAEREPLLDQMAVMWLHQMHGTYGTRVAARRLQGRGRWGAEAGQLHGMKPAEVGAVLCRLAEWAEHRALGPASASARAAVAELVPLLVELAHHTDLYQSSHAGIAGSLAKLLKPTDPQPPAQPPPQPSPALPPLLQRGECAHLLALCLESPPALRTSQLAWAHPKGPLSLLVERLAAAGGAGGGEAAEAAAALAAEHLAEAEAGATVVRSSTGAPRGEPESATSHGFDQPPPLLALLRALRSPAPWRPLADDVAPALDGSDAVQHPINAVPPYGDLLVRHSVKALPAVFGAVLRQTLRGAEARGRPGAAGASHATADQPAAASAGAAGVAARSLPADVNPTWAEVDVIFETLSAAAAVQRSADAVTIRIQPPTDSTGAIQDSNGQAAPPPPPQRSHAQADLAEVATAALALAARRWHEVPLAALTAAAADAAALGAEAPREVALAEAALAAVELREGAAAMEALGHAIQAARLAAWEHANATEGVPAAAAGDWGPDAEATIEAAMGADLGTDLGGMEPESAAGGRAEEAGAPAVGAAELGPGAAAGVEGANVDTAEGEGGGEEGGEDGGGGGGAPAAASIVAVWTATWPRLLGSLQLATAALDKARRGASACAALGEPPHGALSGGGGSGRAQAPRLEDVHFLQVPSTLVRAASAALAAACTAQDRLHRASLPQGPAGLPLMEPPPGLVDAVLSLTEAERDLLRAWRASAPAIQTQLLAALEAAAAAAAAASGQEAASSAAAAAAAAAAALTEALAPVPSSPLRPPVAGGDAERADDGGGGGGGSSTALEQFRVAVQAAAAVGRMGPALASSQEALAATALRLSGDAFTEAAAAADKGNKEGRSMRAAVAAAVRDVALPALRLHSQVAAAMAAAADGGGAAFAADGAASALVPLAAAMEQNSWAIVGLAAPSPHRASRAAAIPAAADRSDPTRRDVVPDEHLPLELFLALLKAGYVRGDLPHALAEALALRLQASRDGRRSDGSGGGRSAGGGGRRPAGLTEAQLEALLLAAPTVVYVDRAPAAAAAAAAGKSRAARLGATQGHLLLSELAEAMAEAGLFDAPPLAAAAAGRRPARDGAAEASPRGAAVSRAALLRLSYALAQGPAPPRAASRLTGRLFADLLAAAAAAHPAAAAEPTAAEAEAAGLVRLAASGRSSGDKALATAAEMRLEALLRGATEPADAPRAAALLASLDSVVWEAGRLFGLRPAAAPPPVRSSRGGGPPGAQRRDRGEEARAEGSGAGAGRGGHQGDVWAPFSVSSGQPAADILAVLTGAGTAPRALAEAGGGGSGGGGGGGGIATALAEAVALGAPLLPTAQAARVLEWAAALADAEPSGVDPAVRGSTTGVERDALGSLEGAPGGRREGSGTGTGRRRLGERLQGAWRAVIDRWLSGQSAGVVRAGGVSEQGAPVRLDGRSATALVAAGERLGCGDRRALAALGEEVAEALAEASGREKV</sequence>
<evidence type="ECO:0000256" key="3">
    <source>
        <dbReference type="SAM" id="MobiDB-lite"/>
    </source>
</evidence>
<feature type="compositionally biased region" description="Pro residues" evidence="3">
    <location>
        <begin position="2152"/>
        <end position="2162"/>
    </location>
</feature>
<feature type="compositionally biased region" description="Low complexity" evidence="3">
    <location>
        <begin position="131"/>
        <end position="141"/>
    </location>
</feature>
<feature type="region of interest" description="Disordered" evidence="3">
    <location>
        <begin position="2814"/>
        <end position="2839"/>
    </location>
</feature>
<feature type="compositionally biased region" description="Low complexity" evidence="3">
    <location>
        <begin position="114"/>
        <end position="124"/>
    </location>
</feature>
<evidence type="ECO:0000313" key="5">
    <source>
        <dbReference type="Proteomes" id="UP000612055"/>
    </source>
</evidence>
<feature type="region of interest" description="Disordered" evidence="3">
    <location>
        <begin position="2721"/>
        <end position="2744"/>
    </location>
</feature>
<reference evidence="4" key="1">
    <citation type="journal article" date="2020" name="bioRxiv">
        <title>Comparative genomics of Chlamydomonas.</title>
        <authorList>
            <person name="Craig R.J."/>
            <person name="Hasan A.R."/>
            <person name="Ness R.W."/>
            <person name="Keightley P.D."/>
        </authorList>
    </citation>
    <scope>NUCLEOTIDE SEQUENCE</scope>
    <source>
        <strain evidence="4">CCAP 11/70</strain>
    </source>
</reference>
<dbReference type="PANTHER" id="PTHR13037">
    <property type="entry name" value="FORMIN"/>
    <property type="match status" value="1"/>
</dbReference>
<feature type="compositionally biased region" description="Pro residues" evidence="3">
    <location>
        <begin position="2726"/>
        <end position="2742"/>
    </location>
</feature>
<feature type="compositionally biased region" description="Pro residues" evidence="3">
    <location>
        <begin position="1558"/>
        <end position="1576"/>
    </location>
</feature>
<feature type="compositionally biased region" description="Polar residues" evidence="3">
    <location>
        <begin position="2982"/>
        <end position="2995"/>
    </location>
</feature>
<feature type="region of interest" description="Disordered" evidence="3">
    <location>
        <begin position="1933"/>
        <end position="1962"/>
    </location>
</feature>
<evidence type="ECO:0000313" key="4">
    <source>
        <dbReference type="EMBL" id="KAG2496754.1"/>
    </source>
</evidence>
<feature type="region of interest" description="Disordered" evidence="3">
    <location>
        <begin position="2554"/>
        <end position="2578"/>
    </location>
</feature>
<feature type="compositionally biased region" description="Low complexity" evidence="3">
    <location>
        <begin position="2556"/>
        <end position="2578"/>
    </location>
</feature>
<feature type="region of interest" description="Disordered" evidence="3">
    <location>
        <begin position="3818"/>
        <end position="3862"/>
    </location>
</feature>
<keyword evidence="2" id="KW-0175">Coiled coil</keyword>